<evidence type="ECO:0000313" key="1">
    <source>
        <dbReference type="EMBL" id="GMT21982.1"/>
    </source>
</evidence>
<gene>
    <name evidence="1" type="ORF">PFISCL1PPCAC_13279</name>
</gene>
<feature type="non-terminal residue" evidence="1">
    <location>
        <position position="1"/>
    </location>
</feature>
<keyword evidence="2" id="KW-1185">Reference proteome</keyword>
<dbReference type="Proteomes" id="UP001432322">
    <property type="component" value="Unassembled WGS sequence"/>
</dbReference>
<evidence type="ECO:0000313" key="2">
    <source>
        <dbReference type="Proteomes" id="UP001432322"/>
    </source>
</evidence>
<reference evidence="1" key="1">
    <citation type="submission" date="2023-10" db="EMBL/GenBank/DDBJ databases">
        <title>Genome assembly of Pristionchus species.</title>
        <authorList>
            <person name="Yoshida K."/>
            <person name="Sommer R.J."/>
        </authorList>
    </citation>
    <scope>NUCLEOTIDE SEQUENCE</scope>
    <source>
        <strain evidence="1">RS5133</strain>
    </source>
</reference>
<dbReference type="EMBL" id="BTSY01000004">
    <property type="protein sequence ID" value="GMT21982.1"/>
    <property type="molecule type" value="Genomic_DNA"/>
</dbReference>
<feature type="non-terminal residue" evidence="1">
    <location>
        <position position="88"/>
    </location>
</feature>
<organism evidence="1 2">
    <name type="scientific">Pristionchus fissidentatus</name>
    <dbReference type="NCBI Taxonomy" id="1538716"/>
    <lineage>
        <taxon>Eukaryota</taxon>
        <taxon>Metazoa</taxon>
        <taxon>Ecdysozoa</taxon>
        <taxon>Nematoda</taxon>
        <taxon>Chromadorea</taxon>
        <taxon>Rhabditida</taxon>
        <taxon>Rhabditina</taxon>
        <taxon>Diplogasteromorpha</taxon>
        <taxon>Diplogasteroidea</taxon>
        <taxon>Neodiplogasteridae</taxon>
        <taxon>Pristionchus</taxon>
    </lineage>
</organism>
<proteinExistence type="predicted"/>
<comment type="caution">
    <text evidence="1">The sequence shown here is derived from an EMBL/GenBank/DDBJ whole genome shotgun (WGS) entry which is preliminary data.</text>
</comment>
<accession>A0AAV5VQM0</accession>
<name>A0AAV5VQM0_9BILA</name>
<evidence type="ECO:0008006" key="3">
    <source>
        <dbReference type="Google" id="ProtNLM"/>
    </source>
</evidence>
<sequence>AQIDFGLEGRERRFRADYFKVGVDVLMRPNSDNESCSQPPDAKHALSWSFGVCLPASCSSAELQNLLLSDTVSANPVCSLERTGDAMD</sequence>
<dbReference type="AlphaFoldDB" id="A0AAV5VQM0"/>
<protein>
    <recommendedName>
        <fullName evidence="3">Nose resistant-to-fluoxetine protein N-terminal domain-containing protein</fullName>
    </recommendedName>
</protein>